<dbReference type="InterPro" id="IPR038859">
    <property type="entry name" value="RHL1"/>
</dbReference>
<name>A0A2P2LD88_RHIMU</name>
<reference evidence="1" key="1">
    <citation type="submission" date="2018-02" db="EMBL/GenBank/DDBJ databases">
        <title>Rhizophora mucronata_Transcriptome.</title>
        <authorList>
            <person name="Meera S.P."/>
            <person name="Sreeshan A."/>
            <person name="Augustine A."/>
        </authorList>
    </citation>
    <scope>NUCLEOTIDE SEQUENCE</scope>
    <source>
        <tissue evidence="1">Leaf</tissue>
    </source>
</reference>
<accession>A0A2P2LD88</accession>
<dbReference type="AlphaFoldDB" id="A0A2P2LD88"/>
<protein>
    <submittedName>
        <fullName evidence="1">DNA-binding protein RHL1 isoform X3</fullName>
    </submittedName>
</protein>
<organism evidence="1">
    <name type="scientific">Rhizophora mucronata</name>
    <name type="common">Asiatic mangrove</name>
    <dbReference type="NCBI Taxonomy" id="61149"/>
    <lineage>
        <taxon>Eukaryota</taxon>
        <taxon>Viridiplantae</taxon>
        <taxon>Streptophyta</taxon>
        <taxon>Embryophyta</taxon>
        <taxon>Tracheophyta</taxon>
        <taxon>Spermatophyta</taxon>
        <taxon>Magnoliopsida</taxon>
        <taxon>eudicotyledons</taxon>
        <taxon>Gunneridae</taxon>
        <taxon>Pentapetalae</taxon>
        <taxon>rosids</taxon>
        <taxon>fabids</taxon>
        <taxon>Malpighiales</taxon>
        <taxon>Rhizophoraceae</taxon>
        <taxon>Rhizophora</taxon>
    </lineage>
</organism>
<keyword evidence="1" id="KW-0238">DNA-binding</keyword>
<dbReference type="GO" id="GO:0042023">
    <property type="term" value="P:DNA endoreduplication"/>
    <property type="evidence" value="ECO:0007669"/>
    <property type="project" value="InterPro"/>
</dbReference>
<dbReference type="PANTHER" id="PTHR35698">
    <property type="entry name" value="DNA-BINDING PROTEIN RHL1"/>
    <property type="match status" value="1"/>
</dbReference>
<dbReference type="PANTHER" id="PTHR35698:SF2">
    <property type="entry name" value="DNA-BINDING PROTEIN RHL1"/>
    <property type="match status" value="1"/>
</dbReference>
<dbReference type="GO" id="GO:0003677">
    <property type="term" value="F:DNA binding"/>
    <property type="evidence" value="ECO:0007669"/>
    <property type="project" value="UniProtKB-KW"/>
</dbReference>
<proteinExistence type="predicted"/>
<sequence>MVAFGDIFQIVFSEAWWIGRKEDNPEEARLDFPKELFEVELVQHLSIRKLFRKVEEDT</sequence>
<evidence type="ECO:0000313" key="1">
    <source>
        <dbReference type="EMBL" id="MBX15914.1"/>
    </source>
</evidence>
<dbReference type="EMBL" id="GGEC01035430">
    <property type="protein sequence ID" value="MBX15914.1"/>
    <property type="molecule type" value="Transcribed_RNA"/>
</dbReference>